<evidence type="ECO:0000259" key="7">
    <source>
        <dbReference type="Pfam" id="PF02683"/>
    </source>
</evidence>
<dbReference type="Proteomes" id="UP000238218">
    <property type="component" value="Unassembled WGS sequence"/>
</dbReference>
<feature type="transmembrane region" description="Helical" evidence="6">
    <location>
        <begin position="181"/>
        <end position="208"/>
    </location>
</feature>
<reference evidence="8 9" key="1">
    <citation type="submission" date="2018-02" db="EMBL/GenBank/DDBJ databases">
        <authorList>
            <person name="Moore K."/>
            <person name="Momper L."/>
        </authorList>
    </citation>
    <scope>NUCLEOTIDE SEQUENCE [LARGE SCALE GENOMIC DNA]</scope>
    <source>
        <strain evidence="8 9">CCALA 015</strain>
    </source>
</reference>
<proteinExistence type="inferred from homology"/>
<comment type="similarity">
    <text evidence="2">Belongs to the DsbD family.</text>
</comment>
<evidence type="ECO:0000256" key="6">
    <source>
        <dbReference type="SAM" id="Phobius"/>
    </source>
</evidence>
<sequence>MFSPGLPFADWARSSELLLQGSLAHPGPLTLAVVFSGGLLTSLGPCSLSLLPVTLAYLAGFGAEDQGRAPWQRSVSFAAGIVAALVLLGLASGLMGRLYGRIPGQLPLLVAVVAVVMGLNLLGVLRLPLPAGPDPERWRRRVPAPLAPLAAGLAFGLAATPCTTPVLAVLLAWMAQTGQPLVGLVLLACFGAGQVMPLLLAGTVAASLPGLLQLRRLGQWVPPISGVVLLASGGLTLLSVLP</sequence>
<evidence type="ECO:0000256" key="4">
    <source>
        <dbReference type="ARBA" id="ARBA00022989"/>
    </source>
</evidence>
<evidence type="ECO:0000313" key="8">
    <source>
        <dbReference type="EMBL" id="PSB38171.1"/>
    </source>
</evidence>
<dbReference type="Pfam" id="PF02683">
    <property type="entry name" value="DsbD_TM"/>
    <property type="match status" value="1"/>
</dbReference>
<keyword evidence="3 6" id="KW-0812">Transmembrane</keyword>
<dbReference type="PANTHER" id="PTHR31272:SF6">
    <property type="entry name" value="CYTOCHROME C-TYPE BIOGENESIS CCDA-LIKE CHLOROPLASTIC PROTEIN"/>
    <property type="match status" value="1"/>
</dbReference>
<evidence type="ECO:0000256" key="3">
    <source>
        <dbReference type="ARBA" id="ARBA00022692"/>
    </source>
</evidence>
<accession>A0ABX5F8W7</accession>
<evidence type="ECO:0000256" key="5">
    <source>
        <dbReference type="ARBA" id="ARBA00023136"/>
    </source>
</evidence>
<keyword evidence="4 6" id="KW-1133">Transmembrane helix</keyword>
<dbReference type="RefSeq" id="WP_106220296.1">
    <property type="nucleotide sequence ID" value="NZ_PVWP01000003.1"/>
</dbReference>
<keyword evidence="5 6" id="KW-0472">Membrane</keyword>
<dbReference type="InterPro" id="IPR003834">
    <property type="entry name" value="Cyt_c_assmbl_TM_dom"/>
</dbReference>
<evidence type="ECO:0000256" key="1">
    <source>
        <dbReference type="ARBA" id="ARBA00004141"/>
    </source>
</evidence>
<dbReference type="InterPro" id="IPR051790">
    <property type="entry name" value="Cytochrome_c-biogenesis_DsbD"/>
</dbReference>
<comment type="subcellular location">
    <subcellularLocation>
        <location evidence="1">Membrane</location>
        <topology evidence="1">Multi-pass membrane protein</topology>
    </subcellularLocation>
</comment>
<reference evidence="8 9" key="2">
    <citation type="submission" date="2018-03" db="EMBL/GenBank/DDBJ databases">
        <title>The ancient ancestry and fast evolution of plastids.</title>
        <authorList>
            <person name="Moore K.R."/>
            <person name="Magnabosco C."/>
            <person name="Momper L."/>
            <person name="Gold D.A."/>
            <person name="Bosak T."/>
            <person name="Fournier G.P."/>
        </authorList>
    </citation>
    <scope>NUCLEOTIDE SEQUENCE [LARGE SCALE GENOMIC DNA]</scope>
    <source>
        <strain evidence="8 9">CCALA 015</strain>
    </source>
</reference>
<evidence type="ECO:0000313" key="9">
    <source>
        <dbReference type="Proteomes" id="UP000238218"/>
    </source>
</evidence>
<organism evidence="8 9">
    <name type="scientific">Aphanothece cf. minutissima CCALA 015</name>
    <dbReference type="NCBI Taxonomy" id="2107695"/>
    <lineage>
        <taxon>Bacteria</taxon>
        <taxon>Bacillati</taxon>
        <taxon>Cyanobacteriota</taxon>
        <taxon>Cyanophyceae</taxon>
        <taxon>Oscillatoriophycideae</taxon>
        <taxon>Chroococcales</taxon>
        <taxon>Aphanothecaceae</taxon>
        <taxon>Aphanothece</taxon>
    </lineage>
</organism>
<evidence type="ECO:0000256" key="2">
    <source>
        <dbReference type="ARBA" id="ARBA00006143"/>
    </source>
</evidence>
<keyword evidence="9" id="KW-1185">Reference proteome</keyword>
<comment type="caution">
    <text evidence="8">The sequence shown here is derived from an EMBL/GenBank/DDBJ whole genome shotgun (WGS) entry which is preliminary data.</text>
</comment>
<feature type="transmembrane region" description="Helical" evidence="6">
    <location>
        <begin position="106"/>
        <end position="125"/>
    </location>
</feature>
<feature type="domain" description="Cytochrome C biogenesis protein transmembrane" evidence="7">
    <location>
        <begin position="30"/>
        <end position="230"/>
    </location>
</feature>
<feature type="transmembrane region" description="Helical" evidence="6">
    <location>
        <begin position="75"/>
        <end position="94"/>
    </location>
</feature>
<dbReference type="PANTHER" id="PTHR31272">
    <property type="entry name" value="CYTOCHROME C-TYPE BIOGENESIS PROTEIN HI_1454-RELATED"/>
    <property type="match status" value="1"/>
</dbReference>
<name>A0ABX5F8W7_9CHRO</name>
<gene>
    <name evidence="8" type="ORF">C7B81_05555</name>
</gene>
<feature type="transmembrane region" description="Helical" evidence="6">
    <location>
        <begin position="220"/>
        <end position="241"/>
    </location>
</feature>
<feature type="transmembrane region" description="Helical" evidence="6">
    <location>
        <begin position="146"/>
        <end position="175"/>
    </location>
</feature>
<protein>
    <submittedName>
        <fullName evidence="8">Cytochrome C biogenesis protein</fullName>
    </submittedName>
</protein>
<dbReference type="EMBL" id="PVWP01000003">
    <property type="protein sequence ID" value="PSB38171.1"/>
    <property type="molecule type" value="Genomic_DNA"/>
</dbReference>